<keyword evidence="5" id="KW-1185">Reference proteome</keyword>
<dbReference type="Pfam" id="PF00055">
    <property type="entry name" value="Laminin_N"/>
    <property type="match status" value="1"/>
</dbReference>
<dbReference type="InterPro" id="IPR008211">
    <property type="entry name" value="Laminin_N"/>
</dbReference>
<dbReference type="SUPFAM" id="SSF49785">
    <property type="entry name" value="Galactose-binding domain-like"/>
    <property type="match status" value="1"/>
</dbReference>
<gene>
    <name evidence="4" type="primary">Lamc1_0</name>
    <name evidence="4" type="ORF">GTO93_0010285</name>
</gene>
<dbReference type="InterPro" id="IPR050440">
    <property type="entry name" value="Laminin/Netrin_ECM"/>
</dbReference>
<reference evidence="4" key="1">
    <citation type="journal article" date="2021" name="Cell">
        <title>Tracing the genetic footprints of vertebrate landing in non-teleost ray-finned fishes.</title>
        <authorList>
            <person name="Bi X."/>
            <person name="Wang K."/>
            <person name="Yang L."/>
            <person name="Pan H."/>
            <person name="Jiang H."/>
            <person name="Wei Q."/>
            <person name="Fang M."/>
            <person name="Yu H."/>
            <person name="Zhu C."/>
            <person name="Cai Y."/>
            <person name="He Y."/>
            <person name="Gan X."/>
            <person name="Zeng H."/>
            <person name="Yu D."/>
            <person name="Zhu Y."/>
            <person name="Jiang H."/>
            <person name="Qiu Q."/>
            <person name="Yang H."/>
            <person name="Zhang Y.E."/>
            <person name="Wang W."/>
            <person name="Zhu M."/>
            <person name="He S."/>
            <person name="Zhang G."/>
        </authorList>
    </citation>
    <scope>NUCLEOTIDE SEQUENCE</scope>
    <source>
        <strain evidence="4">Pddl_001</strain>
    </source>
</reference>
<evidence type="ECO:0000259" key="3">
    <source>
        <dbReference type="PROSITE" id="PS51117"/>
    </source>
</evidence>
<dbReference type="Proteomes" id="UP001166093">
    <property type="component" value="Unassembled WGS sequence"/>
</dbReference>
<organism evidence="4 5">
    <name type="scientific">Polyodon spathula</name>
    <name type="common">North American paddlefish</name>
    <name type="synonym">Squalus spathula</name>
    <dbReference type="NCBI Taxonomy" id="7913"/>
    <lineage>
        <taxon>Eukaryota</taxon>
        <taxon>Metazoa</taxon>
        <taxon>Chordata</taxon>
        <taxon>Craniata</taxon>
        <taxon>Vertebrata</taxon>
        <taxon>Euteleostomi</taxon>
        <taxon>Actinopterygii</taxon>
        <taxon>Chondrostei</taxon>
        <taxon>Acipenseriformes</taxon>
        <taxon>Polyodontidae</taxon>
        <taxon>Polyodon</taxon>
    </lineage>
</organism>
<feature type="non-terminal residue" evidence="4">
    <location>
        <position position="1"/>
    </location>
</feature>
<evidence type="ECO:0000256" key="2">
    <source>
        <dbReference type="ARBA" id="ARBA00023292"/>
    </source>
</evidence>
<evidence type="ECO:0000256" key="1">
    <source>
        <dbReference type="ARBA" id="ARBA00023157"/>
    </source>
</evidence>
<comment type="caution">
    <text evidence="4">The sequence shown here is derived from an EMBL/GenBank/DDBJ whole genome shotgun (WGS) entry which is preliminary data.</text>
</comment>
<dbReference type="SMART" id="SM00136">
    <property type="entry name" value="LamNT"/>
    <property type="match status" value="1"/>
</dbReference>
<dbReference type="PROSITE" id="PS51117">
    <property type="entry name" value="LAMININ_NTER"/>
    <property type="match status" value="1"/>
</dbReference>
<dbReference type="Gene3D" id="2.60.120.260">
    <property type="entry name" value="Galactose-binding domain-like"/>
    <property type="match status" value="1"/>
</dbReference>
<name>A0ABS2XM16_POLSP</name>
<protein>
    <submittedName>
        <fullName evidence="4">LAMC1 protein</fullName>
    </submittedName>
</protein>
<keyword evidence="1" id="KW-1015">Disulfide bond</keyword>
<feature type="non-terminal residue" evidence="4">
    <location>
        <position position="245"/>
    </location>
</feature>
<keyword evidence="2" id="KW-0424">Laminin EGF-like domain</keyword>
<proteinExistence type="predicted"/>
<feature type="domain" description="Laminin N-terminal" evidence="3">
    <location>
        <begin position="10"/>
        <end position="243"/>
    </location>
</feature>
<dbReference type="PANTHER" id="PTHR10574">
    <property type="entry name" value="NETRIN/LAMININ-RELATED"/>
    <property type="match status" value="1"/>
</dbReference>
<accession>A0ABS2XM16</accession>
<evidence type="ECO:0000313" key="5">
    <source>
        <dbReference type="Proteomes" id="UP001166093"/>
    </source>
</evidence>
<dbReference type="InterPro" id="IPR008979">
    <property type="entry name" value="Galactose-bd-like_sf"/>
</dbReference>
<sequence length="245" mass="27825">MDSCWDDLGRANRCMPRFENAVFNRTVIASNVCGSPPEDYCKQTGSSKSCHRCDAMHPALHHNATYLNDFHSDEEPTWWQSQSMFHGVQYPNSVNLTLHLGKSYEISYIRLKFHTSRPESFVIYKRTHEGGSWIPYQYYSATCGKTYRKNGKGYLRPGEDEQQATCTDEFSDISPLTGGNVAFSTLEGRPSAYNFDHSPVLQVNQSTIIKLAVYRVPLIISRNKIALLCYNKRSYSQTAIGATLH</sequence>
<dbReference type="EMBL" id="JAAWVQ010046115">
    <property type="protein sequence ID" value="MBN3274957.1"/>
    <property type="molecule type" value="Genomic_DNA"/>
</dbReference>
<dbReference type="PANTHER" id="PTHR10574:SF240">
    <property type="entry name" value="LAMININ SUBUNIT GAMMA-3"/>
    <property type="match status" value="1"/>
</dbReference>
<evidence type="ECO:0000313" key="4">
    <source>
        <dbReference type="EMBL" id="MBN3274957.1"/>
    </source>
</evidence>